<evidence type="ECO:0000256" key="1">
    <source>
        <dbReference type="ARBA" id="ARBA00004651"/>
    </source>
</evidence>
<dbReference type="OrthoDB" id="9807042at2"/>
<evidence type="ECO:0000256" key="2">
    <source>
        <dbReference type="ARBA" id="ARBA00009819"/>
    </source>
</evidence>
<dbReference type="GO" id="GO:0016682">
    <property type="term" value="F:oxidoreductase activity, acting on diphenols and related substances as donors, oxygen as acceptor"/>
    <property type="evidence" value="ECO:0007669"/>
    <property type="project" value="TreeGrafter"/>
</dbReference>
<dbReference type="Proteomes" id="UP000051565">
    <property type="component" value="Unassembled WGS sequence"/>
</dbReference>
<feature type="transmembrane region" description="Helical" evidence="12">
    <location>
        <begin position="428"/>
        <end position="448"/>
    </location>
</feature>
<comment type="subcellular location">
    <subcellularLocation>
        <location evidence="1">Cell membrane</location>
        <topology evidence="1">Multi-pass membrane protein</topology>
    </subcellularLocation>
</comment>
<proteinExistence type="inferred from homology"/>
<protein>
    <submittedName>
        <fullName evidence="13">Cytochrome d ubiquinol oxidase subunit 1</fullName>
    </submittedName>
</protein>
<reference evidence="13 14" key="1">
    <citation type="journal article" date="2015" name="Genome Announc.">
        <title>Expanding the biotechnology potential of lactobacilli through comparative genomics of 213 strains and associated genera.</title>
        <authorList>
            <person name="Sun Z."/>
            <person name="Harris H.M."/>
            <person name="McCann A."/>
            <person name="Guo C."/>
            <person name="Argimon S."/>
            <person name="Zhang W."/>
            <person name="Yang X."/>
            <person name="Jeffery I.B."/>
            <person name="Cooney J.C."/>
            <person name="Kagawa T.F."/>
            <person name="Liu W."/>
            <person name="Song Y."/>
            <person name="Salvetti E."/>
            <person name="Wrobel A."/>
            <person name="Rasinkangas P."/>
            <person name="Parkhill J."/>
            <person name="Rea M.C."/>
            <person name="O'Sullivan O."/>
            <person name="Ritari J."/>
            <person name="Douillard F.P."/>
            <person name="Paul Ross R."/>
            <person name="Yang R."/>
            <person name="Briner A.E."/>
            <person name="Felis G.E."/>
            <person name="de Vos W.M."/>
            <person name="Barrangou R."/>
            <person name="Klaenhammer T.R."/>
            <person name="Caufield P.W."/>
            <person name="Cui Y."/>
            <person name="Zhang H."/>
            <person name="O'Toole P.W."/>
        </authorList>
    </citation>
    <scope>NUCLEOTIDE SEQUENCE [LARGE SCALE GENOMIC DNA]</scope>
    <source>
        <strain evidence="13 14">DSM 20690</strain>
    </source>
</reference>
<keyword evidence="7 12" id="KW-0479">Metal-binding</keyword>
<keyword evidence="6 12" id="KW-0812">Transmembrane</keyword>
<dbReference type="GO" id="GO:0046872">
    <property type="term" value="F:metal ion binding"/>
    <property type="evidence" value="ECO:0007669"/>
    <property type="project" value="UniProtKB-UniRule"/>
</dbReference>
<evidence type="ECO:0000256" key="4">
    <source>
        <dbReference type="ARBA" id="ARBA00022475"/>
    </source>
</evidence>
<accession>A0A0R2JV54</accession>
<keyword evidence="14" id="KW-1185">Reference proteome</keyword>
<comment type="similarity">
    <text evidence="2 12">Belongs to the cytochrome ubiquinol oxidase subunit 1 family.</text>
</comment>
<keyword evidence="10 12" id="KW-0408">Iron</keyword>
<dbReference type="AlphaFoldDB" id="A0A0R2JV54"/>
<dbReference type="RefSeq" id="WP_056997658.1">
    <property type="nucleotide sequence ID" value="NZ_FUXS01000001.1"/>
</dbReference>
<keyword evidence="3 12" id="KW-0813">Transport</keyword>
<dbReference type="GO" id="GO:0020037">
    <property type="term" value="F:heme binding"/>
    <property type="evidence" value="ECO:0007669"/>
    <property type="project" value="TreeGrafter"/>
</dbReference>
<dbReference type="PANTHER" id="PTHR30365">
    <property type="entry name" value="CYTOCHROME D UBIQUINOL OXIDASE"/>
    <property type="match status" value="1"/>
</dbReference>
<evidence type="ECO:0000313" key="14">
    <source>
        <dbReference type="Proteomes" id="UP000051565"/>
    </source>
</evidence>
<evidence type="ECO:0000256" key="11">
    <source>
        <dbReference type="ARBA" id="ARBA00023136"/>
    </source>
</evidence>
<comment type="caution">
    <text evidence="13">The sequence shown here is derived from an EMBL/GenBank/DDBJ whole genome shotgun (WGS) entry which is preliminary data.</text>
</comment>
<dbReference type="EMBL" id="JQBT01000032">
    <property type="protein sequence ID" value="KRN79237.1"/>
    <property type="molecule type" value="Genomic_DNA"/>
</dbReference>
<feature type="transmembrane region" description="Helical" evidence="12">
    <location>
        <begin position="96"/>
        <end position="120"/>
    </location>
</feature>
<organism evidence="13 14">
    <name type="scientific">Fructilactobacillus lindneri DSM 20690 = JCM 11027</name>
    <dbReference type="NCBI Taxonomy" id="1122148"/>
    <lineage>
        <taxon>Bacteria</taxon>
        <taxon>Bacillati</taxon>
        <taxon>Bacillota</taxon>
        <taxon>Bacilli</taxon>
        <taxon>Lactobacillales</taxon>
        <taxon>Lactobacillaceae</taxon>
        <taxon>Fructilactobacillus</taxon>
    </lineage>
</organism>
<evidence type="ECO:0000256" key="3">
    <source>
        <dbReference type="ARBA" id="ARBA00022448"/>
    </source>
</evidence>
<feature type="transmembrane region" description="Helical" evidence="12">
    <location>
        <begin position="339"/>
        <end position="364"/>
    </location>
</feature>
<feature type="transmembrane region" description="Helical" evidence="12">
    <location>
        <begin position="191"/>
        <end position="212"/>
    </location>
</feature>
<evidence type="ECO:0000256" key="8">
    <source>
        <dbReference type="ARBA" id="ARBA00022982"/>
    </source>
</evidence>
<keyword evidence="8 12" id="KW-0249">Electron transport</keyword>
<dbReference type="PANTHER" id="PTHR30365:SF15">
    <property type="entry name" value="CYTOCHROME BD UBIQUINOL OXIDASE SUBUNIT 1"/>
    <property type="match status" value="1"/>
</dbReference>
<sequence>MFNLGLSVLSLARFQFAMTTIFHFFFVPTSIGMGLMVAIMETAYVITKKQIYKSMTKFWGKIFLLSFAVGVVTGLIQEFQFGMNWSNYSRFMGDIFGAPLAIEALLAFFLESTFLGIWMFTWDKMKPVWHALMIWLVFIGSVLSALWILAANSFMQHPVGYAINKKTGHAVMTSFSAIVANKQLWYEFPHVIFGAFVTGSFIVAGLSAIMLFRKKSPEFFRKSMRLGLIIGLLSCGGSFLSGDSQMVYLQHDQPMKFAADEGIYQNVKSPAPWTVVQISDNKTKRGYGKIEIPYLLDILSYHKLSGSVKGMDSVNAELHKKYDKKFGKHMNYYVATNTLFYSFRIMAGGAGALGLLAILGLWFSRKKKDTIMKQKWLTFLLSIATIGPWIINSCGWLITELGRQPWVVYGLYPTAAAVSPSTSAGEVLFTNIIYFVVFATLAAFMIMYSLKILNKGPKAVGDNDNYDLEDPFSKEAFK</sequence>
<gene>
    <name evidence="13" type="ORF">IV52_GL000645</name>
</gene>
<dbReference type="GO" id="GO:0005886">
    <property type="term" value="C:plasma membrane"/>
    <property type="evidence" value="ECO:0007669"/>
    <property type="project" value="UniProtKB-SubCell"/>
</dbReference>
<evidence type="ECO:0000256" key="6">
    <source>
        <dbReference type="ARBA" id="ARBA00022692"/>
    </source>
</evidence>
<feature type="transmembrane region" description="Helical" evidence="12">
    <location>
        <begin position="58"/>
        <end position="76"/>
    </location>
</feature>
<evidence type="ECO:0000256" key="5">
    <source>
        <dbReference type="ARBA" id="ARBA00022617"/>
    </source>
</evidence>
<keyword evidence="5 12" id="KW-0349">Heme</keyword>
<dbReference type="PIRSF" id="PIRSF006446">
    <property type="entry name" value="Cyt_quinol_oxidase_1"/>
    <property type="match status" value="1"/>
</dbReference>
<dbReference type="PATRIC" id="fig|1122148.6.peg.667"/>
<evidence type="ECO:0000256" key="10">
    <source>
        <dbReference type="ARBA" id="ARBA00023004"/>
    </source>
</evidence>
<feature type="transmembrane region" description="Helical" evidence="12">
    <location>
        <begin position="224"/>
        <end position="242"/>
    </location>
</feature>
<feature type="transmembrane region" description="Helical" evidence="12">
    <location>
        <begin position="132"/>
        <end position="150"/>
    </location>
</feature>
<feature type="transmembrane region" description="Helical" evidence="12">
    <location>
        <begin position="376"/>
        <end position="398"/>
    </location>
</feature>
<feature type="transmembrane region" description="Helical" evidence="12">
    <location>
        <begin position="20"/>
        <end position="46"/>
    </location>
</feature>
<evidence type="ECO:0000313" key="13">
    <source>
        <dbReference type="EMBL" id="KRN79237.1"/>
    </source>
</evidence>
<dbReference type="GO" id="GO:0019646">
    <property type="term" value="P:aerobic electron transport chain"/>
    <property type="evidence" value="ECO:0007669"/>
    <property type="project" value="InterPro"/>
</dbReference>
<evidence type="ECO:0000256" key="12">
    <source>
        <dbReference type="PIRNR" id="PIRNR006446"/>
    </source>
</evidence>
<keyword evidence="4 12" id="KW-1003">Cell membrane</keyword>
<dbReference type="GO" id="GO:0009055">
    <property type="term" value="F:electron transfer activity"/>
    <property type="evidence" value="ECO:0007669"/>
    <property type="project" value="UniProtKB-UniRule"/>
</dbReference>
<name>A0A0R2JV54_9LACO</name>
<evidence type="ECO:0000256" key="7">
    <source>
        <dbReference type="ARBA" id="ARBA00022723"/>
    </source>
</evidence>
<dbReference type="GO" id="GO:0070069">
    <property type="term" value="C:cytochrome complex"/>
    <property type="evidence" value="ECO:0007669"/>
    <property type="project" value="UniProtKB-UniRule"/>
</dbReference>
<evidence type="ECO:0000256" key="9">
    <source>
        <dbReference type="ARBA" id="ARBA00022989"/>
    </source>
</evidence>
<dbReference type="InterPro" id="IPR002585">
    <property type="entry name" value="Cyt-d_ubiquinol_oxidase_su_1"/>
</dbReference>
<dbReference type="Pfam" id="PF01654">
    <property type="entry name" value="Cyt_bd_oxida_I"/>
    <property type="match status" value="1"/>
</dbReference>
<keyword evidence="9 12" id="KW-1133">Transmembrane helix</keyword>
<keyword evidence="11 12" id="KW-0472">Membrane</keyword>